<keyword evidence="5" id="KW-0966">Cell projection</keyword>
<keyword evidence="2 4" id="KW-1005">Bacterial flagellum biogenesis</keyword>
<organism evidence="5 6">
    <name type="scientific">Mesorhizobium liriopis</name>
    <dbReference type="NCBI Taxonomy" id="2953882"/>
    <lineage>
        <taxon>Bacteria</taxon>
        <taxon>Pseudomonadati</taxon>
        <taxon>Pseudomonadota</taxon>
        <taxon>Alphaproteobacteria</taxon>
        <taxon>Hyphomicrobiales</taxon>
        <taxon>Phyllobacteriaceae</taxon>
        <taxon>Mesorhizobium</taxon>
    </lineage>
</organism>
<comment type="function">
    <text evidence="4">Has a post-transcriptional repressor function in flagellum biogenesis. Associates with the 5'-UTR of fljK mRNA and promotes its degradation.</text>
</comment>
<keyword evidence="5" id="KW-0282">Flagellum</keyword>
<keyword evidence="3 4" id="KW-0694">RNA-binding</keyword>
<proteinExistence type="inferred from homology"/>
<accession>A0ABT1C8A0</accession>
<evidence type="ECO:0000313" key="6">
    <source>
        <dbReference type="Proteomes" id="UP001205906"/>
    </source>
</evidence>
<dbReference type="Pfam" id="PF07378">
    <property type="entry name" value="FlbT"/>
    <property type="match status" value="1"/>
</dbReference>
<evidence type="ECO:0000256" key="3">
    <source>
        <dbReference type="ARBA" id="ARBA00022884"/>
    </source>
</evidence>
<sequence>MKQNTLKISLKPGEKIYLNGAVIRVDRKVTLELLNDVQFLLESHVLQAANASTPLRQLYFVLQIMLMNPEGAEQARVMFRRSLPLLLATFENETIRSSLKHVDVLVSENRLFEALKEIRGLYAVEEKSLAGALAAKSAQSAQTAPAHLQPEPIAASA</sequence>
<evidence type="ECO:0000256" key="2">
    <source>
        <dbReference type="ARBA" id="ARBA00022795"/>
    </source>
</evidence>
<evidence type="ECO:0000256" key="4">
    <source>
        <dbReference type="HAMAP-Rule" id="MF_00783"/>
    </source>
</evidence>
<dbReference type="PIRSF" id="PIRSF009533">
    <property type="entry name" value="FlbT"/>
    <property type="match status" value="1"/>
</dbReference>
<evidence type="ECO:0000256" key="1">
    <source>
        <dbReference type="ARBA" id="ARBA00022491"/>
    </source>
</evidence>
<dbReference type="HAMAP" id="MF_00783">
    <property type="entry name" value="FlbT"/>
    <property type="match status" value="1"/>
</dbReference>
<comment type="similarity">
    <text evidence="4">Belongs to the FlbT family.</text>
</comment>
<dbReference type="Proteomes" id="UP001205906">
    <property type="component" value="Unassembled WGS sequence"/>
</dbReference>
<dbReference type="RefSeq" id="WP_252820237.1">
    <property type="nucleotide sequence ID" value="NZ_JAMXQS010000007.1"/>
</dbReference>
<dbReference type="EMBL" id="JAMXQS010000007">
    <property type="protein sequence ID" value="MCO6051044.1"/>
    <property type="molecule type" value="Genomic_DNA"/>
</dbReference>
<keyword evidence="5" id="KW-0969">Cilium</keyword>
<name>A0ABT1C8A0_9HYPH</name>
<dbReference type="InterPro" id="IPR009967">
    <property type="entry name" value="Flagellum_FlbT"/>
</dbReference>
<protein>
    <recommendedName>
        <fullName evidence="4">Probable flagellum biosynthesis repressor protein FlbT</fullName>
    </recommendedName>
</protein>
<evidence type="ECO:0000313" key="5">
    <source>
        <dbReference type="EMBL" id="MCO6051044.1"/>
    </source>
</evidence>
<keyword evidence="6" id="KW-1185">Reference proteome</keyword>
<comment type="caution">
    <text evidence="5">The sequence shown here is derived from an EMBL/GenBank/DDBJ whole genome shotgun (WGS) entry which is preliminary data.</text>
</comment>
<dbReference type="NCBIfam" id="NF001995">
    <property type="entry name" value="PRK00794.1-1"/>
    <property type="match status" value="1"/>
</dbReference>
<keyword evidence="1 4" id="KW-0678">Repressor</keyword>
<reference evidence="5 6" key="1">
    <citation type="submission" date="2022-06" db="EMBL/GenBank/DDBJ databases">
        <title>Mesorhizobium sp. strain RP14 Genome sequencing and assembly.</title>
        <authorList>
            <person name="Kim I."/>
        </authorList>
    </citation>
    <scope>NUCLEOTIDE SEQUENCE [LARGE SCALE GENOMIC DNA]</scope>
    <source>
        <strain evidence="6">RP14(2022)</strain>
    </source>
</reference>
<gene>
    <name evidence="4 5" type="primary">flbT</name>
    <name evidence="5" type="ORF">NGM99_14770</name>
</gene>